<sequence length="174" mass="20053">MSVGTYTSQLSLAPQIGHYVTKPHLLENLGHDLSHATASYAEETTPVIEPGVYTASKWSKKRQMQSQILSLPPGLIQKIISSFNLVDVVSPSRAAQTYRILRAYVYQYPDQTLQFSQRIGQSIDIDWRQQVNFRHFVRRILVDWNHKKWDLAVHTHLDMICDTFLDLYLDLPAI</sequence>
<reference evidence="1" key="1">
    <citation type="submission" date="2016-06" db="EMBL/GenBank/DDBJ databases">
        <authorList>
            <person name="Cuomo C."/>
            <person name="Litvintseva A."/>
            <person name="Heitman J."/>
            <person name="Chen Y."/>
            <person name="Sun S."/>
            <person name="Springer D."/>
            <person name="Dromer F."/>
            <person name="Young S."/>
            <person name="Zeng Q."/>
            <person name="Chapman S."/>
            <person name="Gujja S."/>
            <person name="Saif S."/>
            <person name="Birren B."/>
        </authorList>
    </citation>
    <scope>NUCLEOTIDE SEQUENCE</scope>
    <source>
        <strain evidence="1">CBS 7841</strain>
    </source>
</reference>
<name>A0AAJ8JT72_9TREE</name>
<evidence type="ECO:0000313" key="1">
    <source>
        <dbReference type="EMBL" id="WVN87974.1"/>
    </source>
</evidence>
<dbReference type="AlphaFoldDB" id="A0AAJ8JT72"/>
<proteinExistence type="predicted"/>
<accession>A0AAJ8JT72</accession>
<reference evidence="1" key="2">
    <citation type="journal article" date="2022" name="Elife">
        <title>Obligate sexual reproduction of a homothallic fungus closely related to the Cryptococcus pathogenic species complex.</title>
        <authorList>
            <person name="Passer A.R."/>
            <person name="Clancey S.A."/>
            <person name="Shea T."/>
            <person name="David-Palma M."/>
            <person name="Averette A.F."/>
            <person name="Boekhout T."/>
            <person name="Porcel B.M."/>
            <person name="Nowrousian M."/>
            <person name="Cuomo C.A."/>
            <person name="Sun S."/>
            <person name="Heitman J."/>
            <person name="Coelho M.A."/>
        </authorList>
    </citation>
    <scope>NUCLEOTIDE SEQUENCE</scope>
    <source>
        <strain evidence="1">CBS 7841</strain>
    </source>
</reference>
<keyword evidence="2" id="KW-1185">Reference proteome</keyword>
<dbReference type="KEGG" id="cdep:91087382"/>
<evidence type="ECO:0008006" key="3">
    <source>
        <dbReference type="Google" id="ProtNLM"/>
    </source>
</evidence>
<dbReference type="RefSeq" id="XP_066068674.1">
    <property type="nucleotide sequence ID" value="XM_066212577.1"/>
</dbReference>
<dbReference type="Proteomes" id="UP000094043">
    <property type="component" value="Chromosome 3"/>
</dbReference>
<evidence type="ECO:0000313" key="2">
    <source>
        <dbReference type="Proteomes" id="UP000094043"/>
    </source>
</evidence>
<reference evidence="1" key="3">
    <citation type="submission" date="2024-01" db="EMBL/GenBank/DDBJ databases">
        <authorList>
            <person name="Coelho M.A."/>
            <person name="David-Palma M."/>
            <person name="Shea T."/>
            <person name="Sun S."/>
            <person name="Cuomo C.A."/>
            <person name="Heitman J."/>
        </authorList>
    </citation>
    <scope>NUCLEOTIDE SEQUENCE</scope>
    <source>
        <strain evidence="1">CBS 7841</strain>
    </source>
</reference>
<protein>
    <recommendedName>
        <fullName evidence="3">F-box domain-containing protein</fullName>
    </recommendedName>
</protein>
<gene>
    <name evidence="1" type="ORF">L203_103171</name>
</gene>
<dbReference type="GeneID" id="91087382"/>
<organism evidence="1 2">
    <name type="scientific">Cryptococcus depauperatus CBS 7841</name>
    <dbReference type="NCBI Taxonomy" id="1295531"/>
    <lineage>
        <taxon>Eukaryota</taxon>
        <taxon>Fungi</taxon>
        <taxon>Dikarya</taxon>
        <taxon>Basidiomycota</taxon>
        <taxon>Agaricomycotina</taxon>
        <taxon>Tremellomycetes</taxon>
        <taxon>Tremellales</taxon>
        <taxon>Cryptococcaceae</taxon>
        <taxon>Cryptococcus</taxon>
    </lineage>
</organism>
<dbReference type="EMBL" id="CP143786">
    <property type="protein sequence ID" value="WVN87974.1"/>
    <property type="molecule type" value="Genomic_DNA"/>
</dbReference>